<keyword evidence="1" id="KW-0812">Transmembrane</keyword>
<feature type="transmembrane region" description="Helical" evidence="1">
    <location>
        <begin position="76"/>
        <end position="96"/>
    </location>
</feature>
<dbReference type="Proteomes" id="UP000261174">
    <property type="component" value="Unassembled WGS sequence"/>
</dbReference>
<proteinExistence type="predicted"/>
<feature type="domain" description="FecR protein" evidence="2">
    <location>
        <begin position="123"/>
        <end position="214"/>
    </location>
</feature>
<keyword evidence="1" id="KW-1133">Transmembrane helix</keyword>
<dbReference type="Gene3D" id="3.55.50.30">
    <property type="match status" value="1"/>
</dbReference>
<name>A0A3E1P9E8_9BACT</name>
<organism evidence="4 5">
    <name type="scientific">Chitinophaga silvisoli</name>
    <dbReference type="NCBI Taxonomy" id="2291814"/>
    <lineage>
        <taxon>Bacteria</taxon>
        <taxon>Pseudomonadati</taxon>
        <taxon>Bacteroidota</taxon>
        <taxon>Chitinophagia</taxon>
        <taxon>Chitinophagales</taxon>
        <taxon>Chitinophagaceae</taxon>
        <taxon>Chitinophaga</taxon>
    </lineage>
</organism>
<dbReference type="InterPro" id="IPR006860">
    <property type="entry name" value="FecR"/>
</dbReference>
<dbReference type="AlphaFoldDB" id="A0A3E1P9E8"/>
<dbReference type="InterPro" id="IPR012373">
    <property type="entry name" value="Ferrdict_sens_TM"/>
</dbReference>
<dbReference type="Pfam" id="PF16344">
    <property type="entry name" value="FecR_C"/>
    <property type="match status" value="1"/>
</dbReference>
<dbReference type="RefSeq" id="WP_116852128.1">
    <property type="nucleotide sequence ID" value="NZ_QTJV01000001.1"/>
</dbReference>
<dbReference type="PANTHER" id="PTHR30273">
    <property type="entry name" value="PERIPLASMIC SIGNAL SENSOR AND SIGMA FACTOR ACTIVATOR FECR-RELATED"/>
    <property type="match status" value="1"/>
</dbReference>
<dbReference type="PANTHER" id="PTHR30273:SF2">
    <property type="entry name" value="PROTEIN FECR"/>
    <property type="match status" value="1"/>
</dbReference>
<evidence type="ECO:0000259" key="2">
    <source>
        <dbReference type="Pfam" id="PF04773"/>
    </source>
</evidence>
<protein>
    <submittedName>
        <fullName evidence="4">FecR family protein</fullName>
    </submittedName>
</protein>
<accession>A0A3E1P9E8</accession>
<feature type="domain" description="Protein FecR C-terminal" evidence="3">
    <location>
        <begin position="276"/>
        <end position="344"/>
    </location>
</feature>
<evidence type="ECO:0000256" key="1">
    <source>
        <dbReference type="SAM" id="Phobius"/>
    </source>
</evidence>
<evidence type="ECO:0000313" key="5">
    <source>
        <dbReference type="Proteomes" id="UP000261174"/>
    </source>
</evidence>
<evidence type="ECO:0000313" key="4">
    <source>
        <dbReference type="EMBL" id="RFM36809.1"/>
    </source>
</evidence>
<dbReference type="EMBL" id="QTJV01000001">
    <property type="protein sequence ID" value="RFM36809.1"/>
    <property type="molecule type" value="Genomic_DNA"/>
</dbReference>
<dbReference type="PIRSF" id="PIRSF018266">
    <property type="entry name" value="FecR"/>
    <property type="match status" value="1"/>
</dbReference>
<dbReference type="Gene3D" id="2.60.120.1440">
    <property type="match status" value="1"/>
</dbReference>
<evidence type="ECO:0000259" key="3">
    <source>
        <dbReference type="Pfam" id="PF16344"/>
    </source>
</evidence>
<keyword evidence="5" id="KW-1185">Reference proteome</keyword>
<dbReference type="GO" id="GO:0016989">
    <property type="term" value="F:sigma factor antagonist activity"/>
    <property type="evidence" value="ECO:0007669"/>
    <property type="project" value="TreeGrafter"/>
</dbReference>
<dbReference type="Pfam" id="PF04773">
    <property type="entry name" value="FecR"/>
    <property type="match status" value="1"/>
</dbReference>
<dbReference type="InterPro" id="IPR032508">
    <property type="entry name" value="FecR_C"/>
</dbReference>
<gene>
    <name evidence="4" type="ORF">DXN04_04735</name>
</gene>
<dbReference type="OrthoDB" id="934696at2"/>
<comment type="caution">
    <text evidence="4">The sequence shown here is derived from an EMBL/GenBank/DDBJ whole genome shotgun (WGS) entry which is preliminary data.</text>
</comment>
<reference evidence="4 5" key="1">
    <citation type="submission" date="2018-08" db="EMBL/GenBank/DDBJ databases">
        <title>Chitinophaga sp. K20C18050901, a novel bacterium isolated from forest soil.</title>
        <authorList>
            <person name="Wang C."/>
        </authorList>
    </citation>
    <scope>NUCLEOTIDE SEQUENCE [LARGE SCALE GENOMIC DNA]</scope>
    <source>
        <strain evidence="4 5">K20C18050901</strain>
    </source>
</reference>
<keyword evidence="1" id="KW-0472">Membrane</keyword>
<sequence>MQRELIDKYFRNECSEEEKKQVKEYLWNNPGEWNKYVNEADWDNFITNDELDPGLTEQLYAQVSEQTFKKRRKGRIYWMAAAAVAALLIGTVWSYLVVSHTGFSKAGLDAYTAGKLAETANGSDTTMRLILDDGSLVLLSPHSSIRYHEPFASGKSRVIYLEGKAFFEVSTDHNRPFLVHADRLVTTVLGTAFTIEAFNESSFVKVKLHNGKVQVAPINTVHEKWNEKEILKPGDELTYDKGTMLASVKRYIQVEKLVKAGPVDLKNSNIRRPDIYTFDISPLSDVFDQLSVYYQVDIYYYPSDIQDKYFSGKMRKSDTLETILNDIGLLNHLKIIKEEQHYIIRKKN</sequence>